<sequence length="124" mass="13373">MRGGGSVEAQPVKKPIESSAERHPNGHEAGGPSGKHRFRYLKASFTTALAHVAPGRVVQQFARHQSFETTQLYLLVADSATRAAVDWVSGRRAIRDVDLTRPIGEVATKSTTKPRKRAAGDAGK</sequence>
<feature type="region of interest" description="Disordered" evidence="1">
    <location>
        <begin position="1"/>
        <end position="37"/>
    </location>
</feature>
<dbReference type="AlphaFoldDB" id="A0A3N1MB43"/>
<feature type="compositionally biased region" description="Basic and acidic residues" evidence="1">
    <location>
        <begin position="14"/>
        <end position="26"/>
    </location>
</feature>
<dbReference type="Proteomes" id="UP000278222">
    <property type="component" value="Unassembled WGS sequence"/>
</dbReference>
<evidence type="ECO:0008006" key="4">
    <source>
        <dbReference type="Google" id="ProtNLM"/>
    </source>
</evidence>
<comment type="caution">
    <text evidence="2">The sequence shown here is derived from an EMBL/GenBank/DDBJ whole genome shotgun (WGS) entry which is preliminary data.</text>
</comment>
<proteinExistence type="predicted"/>
<evidence type="ECO:0000313" key="3">
    <source>
        <dbReference type="Proteomes" id="UP000278222"/>
    </source>
</evidence>
<keyword evidence="3" id="KW-1185">Reference proteome</keyword>
<accession>A0A3N1MB43</accession>
<gene>
    <name evidence="2" type="ORF">EDC65_0118</name>
</gene>
<evidence type="ECO:0000256" key="1">
    <source>
        <dbReference type="SAM" id="MobiDB-lite"/>
    </source>
</evidence>
<reference evidence="2 3" key="1">
    <citation type="submission" date="2018-11" db="EMBL/GenBank/DDBJ databases">
        <title>Genomic Encyclopedia of Type Strains, Phase IV (KMG-IV): sequencing the most valuable type-strain genomes for metagenomic binning, comparative biology and taxonomic classification.</title>
        <authorList>
            <person name="Goeker M."/>
        </authorList>
    </citation>
    <scope>NUCLEOTIDE SEQUENCE [LARGE SCALE GENOMIC DNA]</scope>
    <source>
        <strain evidence="2 3">DSM 5900</strain>
    </source>
</reference>
<dbReference type="EMBL" id="RJKX01000007">
    <property type="protein sequence ID" value="ROQ03082.1"/>
    <property type="molecule type" value="Genomic_DNA"/>
</dbReference>
<organism evidence="2 3">
    <name type="scientific">Stella humosa</name>
    <dbReference type="NCBI Taxonomy" id="94"/>
    <lineage>
        <taxon>Bacteria</taxon>
        <taxon>Pseudomonadati</taxon>
        <taxon>Pseudomonadota</taxon>
        <taxon>Alphaproteobacteria</taxon>
        <taxon>Rhodospirillales</taxon>
        <taxon>Stellaceae</taxon>
        <taxon>Stella</taxon>
    </lineage>
</organism>
<protein>
    <recommendedName>
        <fullName evidence="4">Phage integrase family protein</fullName>
    </recommendedName>
</protein>
<dbReference type="RefSeq" id="WP_123687758.1">
    <property type="nucleotide sequence ID" value="NZ_RJKX01000007.1"/>
</dbReference>
<feature type="region of interest" description="Disordered" evidence="1">
    <location>
        <begin position="105"/>
        <end position="124"/>
    </location>
</feature>
<name>A0A3N1MB43_9PROT</name>
<evidence type="ECO:0000313" key="2">
    <source>
        <dbReference type="EMBL" id="ROQ03082.1"/>
    </source>
</evidence>